<proteinExistence type="predicted"/>
<comment type="caution">
    <text evidence="1">The sequence shown here is derived from an EMBL/GenBank/DDBJ whole genome shotgun (WGS) entry which is preliminary data.</text>
</comment>
<accession>A0A4R3HQV0</accession>
<evidence type="ECO:0008006" key="3">
    <source>
        <dbReference type="Google" id="ProtNLM"/>
    </source>
</evidence>
<gene>
    <name evidence="1" type="ORF">EDC30_11255</name>
</gene>
<dbReference type="OrthoDB" id="8566509at2"/>
<dbReference type="EMBL" id="SLZQ01000012">
    <property type="protein sequence ID" value="TCS34723.1"/>
    <property type="molecule type" value="Genomic_DNA"/>
</dbReference>
<dbReference type="AlphaFoldDB" id="A0A4R3HQV0"/>
<reference evidence="1 2" key="1">
    <citation type="submission" date="2019-03" db="EMBL/GenBank/DDBJ databases">
        <title>Genomic Encyclopedia of Type Strains, Phase IV (KMG-IV): sequencing the most valuable type-strain genomes for metagenomic binning, comparative biology and taxonomic classification.</title>
        <authorList>
            <person name="Goeker M."/>
        </authorList>
    </citation>
    <scope>NUCLEOTIDE SEQUENCE [LARGE SCALE GENOMIC DNA]</scope>
    <source>
        <strain evidence="1 2">DSM 7445</strain>
    </source>
</reference>
<name>A0A4R3HQV0_PAULE</name>
<evidence type="ECO:0000313" key="1">
    <source>
        <dbReference type="EMBL" id="TCS34723.1"/>
    </source>
</evidence>
<evidence type="ECO:0000313" key="2">
    <source>
        <dbReference type="Proteomes" id="UP000295382"/>
    </source>
</evidence>
<keyword evidence="2" id="KW-1185">Reference proteome</keyword>
<sequence>MESALRYFTSELKQAVFAYQPITKSSEEDRHARACWYCNHPLSNRRTFCSNECRDALYEDNEYARSRRLILGCQC</sequence>
<protein>
    <recommendedName>
        <fullName evidence="3">DUF2116 family Zn-ribbon domain-containing protein</fullName>
    </recommendedName>
</protein>
<organism evidence="1 2">
    <name type="scientific">Paucimonas lemoignei</name>
    <name type="common">Pseudomonas lemoignei</name>
    <dbReference type="NCBI Taxonomy" id="29443"/>
    <lineage>
        <taxon>Bacteria</taxon>
        <taxon>Pseudomonadati</taxon>
        <taxon>Pseudomonadota</taxon>
        <taxon>Betaproteobacteria</taxon>
        <taxon>Burkholderiales</taxon>
        <taxon>Burkholderiaceae</taxon>
        <taxon>Paucimonas</taxon>
    </lineage>
</organism>
<dbReference type="Proteomes" id="UP000295382">
    <property type="component" value="Unassembled WGS sequence"/>
</dbReference>